<dbReference type="PANTHER" id="PTHR46007">
    <property type="entry name" value="MEDIATOR OF RNA POLYMERASE II TRANSCRIPTION SUBUNIT 12"/>
    <property type="match status" value="1"/>
</dbReference>
<dbReference type="EMBL" id="HG693651">
    <property type="protein sequence ID" value="CDI85305.1"/>
    <property type="molecule type" value="Genomic_DNA"/>
</dbReference>
<dbReference type="GO" id="GO:0003713">
    <property type="term" value="F:transcription coactivator activity"/>
    <property type="evidence" value="ECO:0007669"/>
    <property type="project" value="TreeGrafter"/>
</dbReference>
<dbReference type="AlphaFoldDB" id="U6GYN4"/>
<dbReference type="GO" id="GO:0016592">
    <property type="term" value="C:mediator complex"/>
    <property type="evidence" value="ECO:0007669"/>
    <property type="project" value="TreeGrafter"/>
</dbReference>
<protein>
    <submittedName>
        <fullName evidence="2">Uncharacterized protein</fullName>
    </submittedName>
</protein>
<dbReference type="InterPro" id="IPR051647">
    <property type="entry name" value="Mediator_comp_sub12"/>
</dbReference>
<feature type="region of interest" description="Disordered" evidence="1">
    <location>
        <begin position="408"/>
        <end position="430"/>
    </location>
</feature>
<evidence type="ECO:0000256" key="1">
    <source>
        <dbReference type="SAM" id="MobiDB-lite"/>
    </source>
</evidence>
<dbReference type="VEuPathDB" id="ToxoDB:EPH_0015120"/>
<dbReference type="OrthoDB" id="347787at2759"/>
<proteinExistence type="predicted"/>
<evidence type="ECO:0000313" key="3">
    <source>
        <dbReference type="Proteomes" id="UP000018201"/>
    </source>
</evidence>
<gene>
    <name evidence="2" type="ORF">EPH_0015120</name>
</gene>
<name>U6GYN4_9EIME</name>
<evidence type="ECO:0000313" key="2">
    <source>
        <dbReference type="EMBL" id="CDI85305.1"/>
    </source>
</evidence>
<feature type="region of interest" description="Disordered" evidence="1">
    <location>
        <begin position="322"/>
        <end position="346"/>
    </location>
</feature>
<feature type="compositionally biased region" description="Low complexity" evidence="1">
    <location>
        <begin position="411"/>
        <end position="422"/>
    </location>
</feature>
<sequence>MGAVWGPAPVAFSRLADSSKRSVASGVCAAAPKRPPSLIRRLDAAQGRKEAAAPAASSAAGNRPCYVLFNGDPTELDPEALLVPNKAAAATTDSAAVAQSPFRVFSFWHHAGAALSPPAQQRLEAAAAPVAPSKGANHTPAAAAAAAAAAEEETPVVLHVPAVPGGWARQTDAEALERTAIAGAAAACGDLLLLPLSLGDLEGPRSLLPQQQPLPILFSALQLQLLLRTLQQQDSPAAAPLSVAAAANRTKPLVLLLQDPVYIKTANERTAGAAEATAATAAEVETAETAVEALRVAAADAALRLLEDQWKAVAHELGMNEPAGQQQEKEQQQQQEQQQQEQQQYPADERMPALRDLFSVHIVFLPRPKMAQDLSLPPLAALAMKDKAELQRLLHSLLSLHRARDMAGTVQKGQSQQQQQQGLETDRERAGGSSKSALLLFEEAAAACRALLAAPEASVGSSGSPVSEEAPGATAAAAAKLSAAAALEFDAEVYRRELLAKFQAALGEIEGPQEGFELLQRLLEDFDKKCEWSAKQNAAARQRGKQTDDKPDTETCKAVIEIRQALEREAVKDLRGLHRLQLEALRVLSARRFELLLQQMLASKADPQQQQQRNPYDVANRVSGAVLQTANNLQQFIRDHHRAMGPEATRKLLQEEPEVTQHHKHQQQQGQRQQEAADARELLEAVERLAAEERLLLLKSLRGIAATALQQQELLQLQQQRQAGLGPLHRLQRKAVNRFLATAPGRATLGGLRRLSSATAAAAAHVGQLPLVRPLLLLLQPPLAKLWRNRKPVDVSLHYLSPTAFGLSPVR</sequence>
<dbReference type="Proteomes" id="UP000018201">
    <property type="component" value="Unassembled WGS sequence"/>
</dbReference>
<organism evidence="2 3">
    <name type="scientific">Eimeria praecox</name>
    <dbReference type="NCBI Taxonomy" id="51316"/>
    <lineage>
        <taxon>Eukaryota</taxon>
        <taxon>Sar</taxon>
        <taxon>Alveolata</taxon>
        <taxon>Apicomplexa</taxon>
        <taxon>Conoidasida</taxon>
        <taxon>Coccidia</taxon>
        <taxon>Eucoccidiorida</taxon>
        <taxon>Eimeriorina</taxon>
        <taxon>Eimeriidae</taxon>
        <taxon>Eimeria</taxon>
    </lineage>
</organism>
<reference evidence="2" key="2">
    <citation type="submission" date="2013-10" db="EMBL/GenBank/DDBJ databases">
        <authorList>
            <person name="Aslett M."/>
        </authorList>
    </citation>
    <scope>NUCLEOTIDE SEQUENCE [LARGE SCALE GENOMIC DNA]</scope>
    <source>
        <strain evidence="2">Houghton</strain>
    </source>
</reference>
<feature type="region of interest" description="Disordered" evidence="1">
    <location>
        <begin position="657"/>
        <end position="676"/>
    </location>
</feature>
<dbReference type="GO" id="GO:0045944">
    <property type="term" value="P:positive regulation of transcription by RNA polymerase II"/>
    <property type="evidence" value="ECO:0007669"/>
    <property type="project" value="TreeGrafter"/>
</dbReference>
<feature type="compositionally biased region" description="Low complexity" evidence="1">
    <location>
        <begin position="332"/>
        <end position="344"/>
    </location>
</feature>
<reference evidence="2" key="1">
    <citation type="submission" date="2013-10" db="EMBL/GenBank/DDBJ databases">
        <title>Genomic analysis of the causative agents of coccidiosis in chickens.</title>
        <authorList>
            <person name="Reid A.J."/>
            <person name="Blake D."/>
            <person name="Billington K."/>
            <person name="Browne H."/>
            <person name="Dunn M."/>
            <person name="Hung S."/>
            <person name="Kawahara F."/>
            <person name="Miranda-Saavedra D."/>
            <person name="Mourier T."/>
            <person name="Nagra H."/>
            <person name="Otto T.D."/>
            <person name="Rawlings N."/>
            <person name="Sanchez A."/>
            <person name="Sanders M."/>
            <person name="Subramaniam C."/>
            <person name="Tay Y."/>
            <person name="Dear P."/>
            <person name="Doerig C."/>
            <person name="Gruber A."/>
            <person name="Parkinson J."/>
            <person name="Shirley M."/>
            <person name="Wan K.L."/>
            <person name="Berriman M."/>
            <person name="Tomley F."/>
            <person name="Pain A."/>
        </authorList>
    </citation>
    <scope>NUCLEOTIDE SEQUENCE [LARGE SCALE GENOMIC DNA]</scope>
    <source>
        <strain evidence="2">Houghton</strain>
    </source>
</reference>
<dbReference type="PANTHER" id="PTHR46007:SF8">
    <property type="entry name" value="C2H2-TYPE DOMAIN-CONTAINING PROTEIN"/>
    <property type="match status" value="1"/>
</dbReference>
<keyword evidence="3" id="KW-1185">Reference proteome</keyword>
<accession>U6GYN4</accession>